<dbReference type="AlphaFoldDB" id="Q1CXF5"/>
<reference evidence="1 2" key="1">
    <citation type="journal article" date="2006" name="Proc. Natl. Acad. Sci. U.S.A.">
        <title>Evolution of sensory complexity recorded in a myxobacterial genome.</title>
        <authorList>
            <person name="Goldman B.S."/>
            <person name="Nierman W.C."/>
            <person name="Kaiser D."/>
            <person name="Slater S.C."/>
            <person name="Durkin A.S."/>
            <person name="Eisen J.A."/>
            <person name="Ronning C.M."/>
            <person name="Barbazuk W.B."/>
            <person name="Blanchard M."/>
            <person name="Field C."/>
            <person name="Halling C."/>
            <person name="Hinkle G."/>
            <person name="Iartchuk O."/>
            <person name="Kim H.S."/>
            <person name="Mackenzie C."/>
            <person name="Madupu R."/>
            <person name="Miller N."/>
            <person name="Shvartsbeyn A."/>
            <person name="Sullivan S.A."/>
            <person name="Vaudin M."/>
            <person name="Wiegand R."/>
            <person name="Kaplan H.B."/>
        </authorList>
    </citation>
    <scope>NUCLEOTIDE SEQUENCE [LARGE SCALE GENOMIC DNA]</scope>
    <source>
        <strain evidence="2">DK1622</strain>
    </source>
</reference>
<organism evidence="1 2">
    <name type="scientific">Myxococcus xanthus (strain DK1622)</name>
    <dbReference type="NCBI Taxonomy" id="246197"/>
    <lineage>
        <taxon>Bacteria</taxon>
        <taxon>Pseudomonadati</taxon>
        <taxon>Myxococcota</taxon>
        <taxon>Myxococcia</taxon>
        <taxon>Myxococcales</taxon>
        <taxon>Cystobacterineae</taxon>
        <taxon>Myxococcaceae</taxon>
        <taxon>Myxococcus</taxon>
    </lineage>
</organism>
<keyword evidence="2" id="KW-1185">Reference proteome</keyword>
<evidence type="ECO:0000313" key="2">
    <source>
        <dbReference type="Proteomes" id="UP000002402"/>
    </source>
</evidence>
<name>Q1CXF5_MYXXD</name>
<dbReference type="HOGENOM" id="CLU_2899469_0_0_7"/>
<protein>
    <submittedName>
        <fullName evidence="1">Uncharacterized protein</fullName>
    </submittedName>
</protein>
<dbReference type="EnsemblBacteria" id="ABF88680">
    <property type="protein sequence ID" value="ABF88680"/>
    <property type="gene ID" value="MXAN_6801"/>
</dbReference>
<sequence length="62" mass="6808">MGVHPGSLGTVSEGVIRAGVKMRRWSSCRAHAWAHVAVTAARARALRARMDVITSHQPHRPR</sequence>
<dbReference type="EMBL" id="CP000113">
    <property type="protein sequence ID" value="ABF88680.1"/>
    <property type="molecule type" value="Genomic_DNA"/>
</dbReference>
<proteinExistence type="predicted"/>
<gene>
    <name evidence="1" type="ordered locus">MXAN_6801</name>
</gene>
<dbReference type="KEGG" id="mxa:MXAN_6801"/>
<evidence type="ECO:0000313" key="1">
    <source>
        <dbReference type="EMBL" id="ABF88680.1"/>
    </source>
</evidence>
<dbReference type="STRING" id="246197.MXAN_6801"/>
<dbReference type="Proteomes" id="UP000002402">
    <property type="component" value="Chromosome"/>
</dbReference>
<accession>Q1CXF5</accession>